<dbReference type="CDD" id="cd00102">
    <property type="entry name" value="IPT"/>
    <property type="match status" value="3"/>
</dbReference>
<keyword evidence="5" id="KW-1185">Reference proteome</keyword>
<feature type="region of interest" description="Disordered" evidence="2">
    <location>
        <begin position="399"/>
        <end position="433"/>
    </location>
</feature>
<feature type="domain" description="IPT/TIG" evidence="3">
    <location>
        <begin position="101"/>
        <end position="180"/>
    </location>
</feature>
<dbReference type="PANTHER" id="PTHR46769">
    <property type="entry name" value="POLYCYSTIC KIDNEY AND HEPATIC DISEASE 1 (AUTOSOMAL RECESSIVE)-LIKE 1"/>
    <property type="match status" value="1"/>
</dbReference>
<protein>
    <submittedName>
        <fullName evidence="4">IPT/TIG domain-containing protein</fullName>
    </submittedName>
</protein>
<dbReference type="InterPro" id="IPR052387">
    <property type="entry name" value="Fibrocystin"/>
</dbReference>
<dbReference type="InterPro" id="IPR002909">
    <property type="entry name" value="IPT_dom"/>
</dbReference>
<feature type="domain" description="IPT/TIG" evidence="3">
    <location>
        <begin position="182"/>
        <end position="263"/>
    </location>
</feature>
<dbReference type="Pfam" id="PF01833">
    <property type="entry name" value="TIG"/>
    <property type="match status" value="5"/>
</dbReference>
<evidence type="ECO:0000259" key="3">
    <source>
        <dbReference type="SMART" id="SM00429"/>
    </source>
</evidence>
<evidence type="ECO:0000256" key="2">
    <source>
        <dbReference type="SAM" id="MobiDB-lite"/>
    </source>
</evidence>
<gene>
    <name evidence="4" type="ORF">ACFO3J_22330</name>
</gene>
<feature type="domain" description="IPT/TIG" evidence="3">
    <location>
        <begin position="348"/>
        <end position="428"/>
    </location>
</feature>
<feature type="domain" description="IPT/TIG" evidence="3">
    <location>
        <begin position="20"/>
        <end position="98"/>
    </location>
</feature>
<dbReference type="InterPro" id="IPR014756">
    <property type="entry name" value="Ig_E-set"/>
</dbReference>
<organism evidence="4 5">
    <name type="scientific">Streptomyces polygonati</name>
    <dbReference type="NCBI Taxonomy" id="1617087"/>
    <lineage>
        <taxon>Bacteria</taxon>
        <taxon>Bacillati</taxon>
        <taxon>Actinomycetota</taxon>
        <taxon>Actinomycetes</taxon>
        <taxon>Kitasatosporales</taxon>
        <taxon>Streptomycetaceae</taxon>
        <taxon>Streptomyces</taxon>
    </lineage>
</organism>
<reference evidence="5" key="1">
    <citation type="journal article" date="2019" name="Int. J. Syst. Evol. Microbiol.">
        <title>The Global Catalogue of Microorganisms (GCM) 10K type strain sequencing project: providing services to taxonomists for standard genome sequencing and annotation.</title>
        <authorList>
            <consortium name="The Broad Institute Genomics Platform"/>
            <consortium name="The Broad Institute Genome Sequencing Center for Infectious Disease"/>
            <person name="Wu L."/>
            <person name="Ma J."/>
        </authorList>
    </citation>
    <scope>NUCLEOTIDE SEQUENCE [LARGE SCALE GENOMIC DNA]</scope>
    <source>
        <strain evidence="5">CGMCC 4.7237</strain>
    </source>
</reference>
<evidence type="ECO:0000256" key="1">
    <source>
        <dbReference type="ARBA" id="ARBA00022729"/>
    </source>
</evidence>
<dbReference type="Gene3D" id="2.60.40.10">
    <property type="entry name" value="Immunoglobulins"/>
    <property type="match status" value="5"/>
</dbReference>
<evidence type="ECO:0000313" key="4">
    <source>
        <dbReference type="EMBL" id="MFC4034191.1"/>
    </source>
</evidence>
<keyword evidence="1" id="KW-0732">Signal</keyword>
<evidence type="ECO:0000313" key="5">
    <source>
        <dbReference type="Proteomes" id="UP001595765"/>
    </source>
</evidence>
<dbReference type="Proteomes" id="UP001595765">
    <property type="component" value="Unassembled WGS sequence"/>
</dbReference>
<dbReference type="SUPFAM" id="SSF81296">
    <property type="entry name" value="E set domains"/>
    <property type="match status" value="5"/>
</dbReference>
<dbReference type="PANTHER" id="PTHR46769:SF2">
    <property type="entry name" value="FIBROCYSTIN-L ISOFORM 2 PRECURSOR-RELATED"/>
    <property type="match status" value="1"/>
</dbReference>
<feature type="domain" description="IPT/TIG" evidence="3">
    <location>
        <begin position="266"/>
        <end position="346"/>
    </location>
</feature>
<sequence>MEIPENPPSTADRSLAPLVAPVINVSSPASGLAGTTVTLTGSGFTGVTAVTFGGTPASSFTVVSATRITAVAPAGSGTVQIVVTTTGGTSNGIGFTYTVATPVIASVAPNQGPVAGGNTVTLTGSAFTGATAVRFGTTAAAFTIVSATQVTATAPAGAGTVGVTITTPGGTSNAVSYTYVSAPALTSVTPNQGPLAGGNTVTLTGTNLTAATAVTFGGAPAGSFTVVSATQITATPPAAPAGPVAVVVTTPGGSTPGDVFYYYLTAPVLTGVSPASGPTAGGNTVILTGTGLVTATAVHFGATAATFTVVSDVQINAVAPAGAAGSTALTVVTPGGTSNAVPYAYAAAPGLTAIAPNQGPLAGGTIVTLTGSNLTGATAVLFGSTPAAFTAVSDTQLTATAPPGPAGPVSVTATTPGGTTPALPFTRLSPPGI</sequence>
<dbReference type="RefSeq" id="WP_386431905.1">
    <property type="nucleotide sequence ID" value="NZ_JBHSBB010000014.1"/>
</dbReference>
<proteinExistence type="predicted"/>
<dbReference type="EMBL" id="JBHSBB010000014">
    <property type="protein sequence ID" value="MFC4034191.1"/>
    <property type="molecule type" value="Genomic_DNA"/>
</dbReference>
<dbReference type="SMART" id="SM00429">
    <property type="entry name" value="IPT"/>
    <property type="match status" value="5"/>
</dbReference>
<dbReference type="InterPro" id="IPR013783">
    <property type="entry name" value="Ig-like_fold"/>
</dbReference>
<comment type="caution">
    <text evidence="4">The sequence shown here is derived from an EMBL/GenBank/DDBJ whole genome shotgun (WGS) entry which is preliminary data.</text>
</comment>
<name>A0ABV8HR63_9ACTN</name>
<feature type="compositionally biased region" description="Low complexity" evidence="2">
    <location>
        <begin position="407"/>
        <end position="422"/>
    </location>
</feature>
<accession>A0ABV8HR63</accession>